<organism evidence="1 2">
    <name type="scientific">Tardibacter chloracetimidivorans</name>
    <dbReference type="NCBI Taxonomy" id="1921510"/>
    <lineage>
        <taxon>Bacteria</taxon>
        <taxon>Pseudomonadati</taxon>
        <taxon>Pseudomonadota</taxon>
        <taxon>Alphaproteobacteria</taxon>
        <taxon>Sphingomonadales</taxon>
        <taxon>Sphingomonadaceae</taxon>
        <taxon>Tardibacter</taxon>
    </lineage>
</organism>
<gene>
    <name evidence="1" type="ORF">BSL82_05600</name>
</gene>
<keyword evidence="2" id="KW-1185">Reference proteome</keyword>
<name>A0A1L3ZT99_9SPHN</name>
<dbReference type="EMBL" id="CP018221">
    <property type="protein sequence ID" value="API58847.1"/>
    <property type="molecule type" value="Genomic_DNA"/>
</dbReference>
<evidence type="ECO:0000313" key="2">
    <source>
        <dbReference type="Proteomes" id="UP000182063"/>
    </source>
</evidence>
<reference evidence="2" key="1">
    <citation type="submission" date="2016-11" db="EMBL/GenBank/DDBJ databases">
        <title>Complete Genome Sequence of alachlor-degrading Sphingomonas sp. strain JJ-A5.</title>
        <authorList>
            <person name="Lee H."/>
            <person name="Ka J.-O."/>
        </authorList>
    </citation>
    <scope>NUCLEOTIDE SEQUENCE [LARGE SCALE GENOMIC DNA]</scope>
    <source>
        <strain evidence="2">JJ-A5</strain>
    </source>
</reference>
<sequence length="250" mass="28563">MDAEHQGNKTLVKCCTVRHCGGMNEEGFYRLMHRVHAPKQIGGSFQFGSFARYRQLEAEGDAHIGDAEEGLTHFDITDYFEAGSVEPRKRARLKSLGFDIRSTAGHISINRCRSTHTADAYVFSFSYGKPRELLKHFAKQNSRPDPYDCAVKLPDPEWLADFISRTGRLLTGEAIAHRMKSISWGKVQYGENNFHYMADVPLADVVMRKRPRYADDNEYRIVLVPHRNEIQDNLYVTTNPPFGCMSIWEG</sequence>
<dbReference type="Proteomes" id="UP000182063">
    <property type="component" value="Chromosome"/>
</dbReference>
<accession>A0A1L3ZT99</accession>
<dbReference type="AlphaFoldDB" id="A0A1L3ZT99"/>
<proteinExistence type="predicted"/>
<evidence type="ECO:0000313" key="1">
    <source>
        <dbReference type="EMBL" id="API58847.1"/>
    </source>
</evidence>
<dbReference type="KEGG" id="sphj:BSL82_05600"/>
<protein>
    <submittedName>
        <fullName evidence="1">Uncharacterized protein</fullName>
    </submittedName>
</protein>